<keyword evidence="7" id="KW-0472">Membrane</keyword>
<dbReference type="Gene3D" id="1.10.287.130">
    <property type="match status" value="1"/>
</dbReference>
<dbReference type="Gene3D" id="1.25.40.10">
    <property type="entry name" value="Tetratricopeptide repeat domain"/>
    <property type="match status" value="1"/>
</dbReference>
<dbReference type="AlphaFoldDB" id="A0A437MI28"/>
<dbReference type="SUPFAM" id="SSF52172">
    <property type="entry name" value="CheY-like"/>
    <property type="match status" value="1"/>
</dbReference>
<keyword evidence="5" id="KW-0804">Transcription</keyword>
<dbReference type="Gene3D" id="1.10.10.60">
    <property type="entry name" value="Homeodomain-like"/>
    <property type="match status" value="1"/>
</dbReference>
<dbReference type="InterPro" id="IPR036097">
    <property type="entry name" value="HisK_dim/P_sf"/>
</dbReference>
<dbReference type="InterPro" id="IPR001789">
    <property type="entry name" value="Sig_transdc_resp-reg_receiver"/>
</dbReference>
<keyword evidence="12" id="KW-1185">Reference proteome</keyword>
<keyword evidence="4" id="KW-0805">Transcription regulation</keyword>
<dbReference type="SMART" id="SM00387">
    <property type="entry name" value="HATPase_c"/>
    <property type="match status" value="1"/>
</dbReference>
<dbReference type="InterPro" id="IPR003594">
    <property type="entry name" value="HATPase_dom"/>
</dbReference>
<proteinExistence type="predicted"/>
<dbReference type="SMART" id="SM00388">
    <property type="entry name" value="HisKA"/>
    <property type="match status" value="1"/>
</dbReference>
<dbReference type="GO" id="GO:0003700">
    <property type="term" value="F:DNA-binding transcription factor activity"/>
    <property type="evidence" value="ECO:0007669"/>
    <property type="project" value="InterPro"/>
</dbReference>
<evidence type="ECO:0000259" key="8">
    <source>
        <dbReference type="PROSITE" id="PS01124"/>
    </source>
</evidence>
<dbReference type="SMART" id="SM00028">
    <property type="entry name" value="TPR"/>
    <property type="match status" value="3"/>
</dbReference>
<evidence type="ECO:0000256" key="2">
    <source>
        <dbReference type="ARBA" id="ARBA00012438"/>
    </source>
</evidence>
<dbReference type="PROSITE" id="PS50109">
    <property type="entry name" value="HIS_KIN"/>
    <property type="match status" value="1"/>
</dbReference>
<keyword evidence="7" id="KW-0812">Transmembrane</keyword>
<feature type="domain" description="Response regulatory" evidence="10">
    <location>
        <begin position="688"/>
        <end position="805"/>
    </location>
</feature>
<evidence type="ECO:0000256" key="7">
    <source>
        <dbReference type="SAM" id="Phobius"/>
    </source>
</evidence>
<dbReference type="Gene3D" id="3.40.50.2300">
    <property type="match status" value="1"/>
</dbReference>
<dbReference type="InterPro" id="IPR009057">
    <property type="entry name" value="Homeodomain-like_sf"/>
</dbReference>
<sequence>MAAYPRLTPYNLLSILIAFLMAFGWHIACAQTPGSKDLLKKLQKIKDADSSRVYADQLLKLAHEHNDKAFEAQVLNYRAFKVYTNGDELQALELARKAHTLTTPADSFTYVKSATMTAYMLSRRGNDIEALKTAFDILKKADAHGWKSLSADCRLCIADLYRTIDKPQQALPYAEQAARDVLSVRDTGMYIFALSTLSNLYSNRGMDTPVNLNKAIGYMEVILNKPYADKLSIFERARYLSNLGRLYEILNKLEKAEKVLLEAIDICRKGKYPAIEKHALNELTTVKIDQGKYREAIKYAHEALAVQADAQSSRINQRNIYRQLRRAYAGLKNYEMAFEYAEKATALNDSILAQDKAREAAELSEKYKLDKRLVETQARTKIARQQRNFSIAIAVIIVVGLFALYRWITYRKKKEADMLVREHKQLERLDSMKTKFFANISHELRTPLTLIMGPLDQVINNDQLNSEEKKKHLKTVWRNSKKLLAMVNELLDLGKIEAGKMPVKNSSVNLASFIMTLYQAYASAAEYKNVRYSIISNIPDDLTALIDKDKLEKIINNLLGNAVKFTPAQGAVYVNASAENGVLNISVANSGTGIHPDDLQHIFERYYQGNREGAIAEGGTGIGLALAKEFTELLQGSIEIENDYSRGTVFKINIPYTVGSEEAMAEEKASGIVEEIQLIPVPNGKEGEIMIVEDHPEMAAYISSVLNGYYKIIRTANGIEALQKLQEMEKLPELIVSDVMMPEMDGFTLLKHLKQHEKYYRIPVVMLTALADANNKLLALSTGVDDYITKPFLGEELLARVNNLIKNAAQRFQSEAEFTAIEPVEEIQQSPADLLWLNEVEKFVRNNIGKTDLNLSMLSYDMAISERQLNRRIKSITGLTPNKYIRTIRLQIAREAIESGKYRTVAEIAYTAGFETPAYFSKLFKEHYSRDVNSLL</sequence>
<evidence type="ECO:0000259" key="10">
    <source>
        <dbReference type="PROSITE" id="PS50110"/>
    </source>
</evidence>
<dbReference type="EMBL" id="SACK01000012">
    <property type="protein sequence ID" value="RVT97283.1"/>
    <property type="molecule type" value="Genomic_DNA"/>
</dbReference>
<dbReference type="Pfam" id="PF00512">
    <property type="entry name" value="HisKA"/>
    <property type="match status" value="1"/>
</dbReference>
<evidence type="ECO:0000313" key="12">
    <source>
        <dbReference type="Proteomes" id="UP000282759"/>
    </source>
</evidence>
<dbReference type="InterPro" id="IPR019734">
    <property type="entry name" value="TPR_rpt"/>
</dbReference>
<dbReference type="PANTHER" id="PTHR43547:SF2">
    <property type="entry name" value="HYBRID SIGNAL TRANSDUCTION HISTIDINE KINASE C"/>
    <property type="match status" value="1"/>
</dbReference>
<evidence type="ECO:0000256" key="3">
    <source>
        <dbReference type="ARBA" id="ARBA00022553"/>
    </source>
</evidence>
<dbReference type="Gene3D" id="3.30.565.10">
    <property type="entry name" value="Histidine kinase-like ATPase, C-terminal domain"/>
    <property type="match status" value="1"/>
</dbReference>
<dbReference type="PROSITE" id="PS01124">
    <property type="entry name" value="HTH_ARAC_FAMILY_2"/>
    <property type="match status" value="1"/>
</dbReference>
<feature type="modified residue" description="4-aspartylphosphate" evidence="6">
    <location>
        <position position="738"/>
    </location>
</feature>
<dbReference type="Pfam" id="PF13181">
    <property type="entry name" value="TPR_8"/>
    <property type="match status" value="1"/>
</dbReference>
<comment type="caution">
    <text evidence="11">The sequence shown here is derived from an EMBL/GenBank/DDBJ whole genome shotgun (WGS) entry which is preliminary data.</text>
</comment>
<dbReference type="SUPFAM" id="SSF47384">
    <property type="entry name" value="Homodimeric domain of signal transducing histidine kinase"/>
    <property type="match status" value="1"/>
</dbReference>
<dbReference type="PROSITE" id="PS50110">
    <property type="entry name" value="RESPONSE_REGULATORY"/>
    <property type="match status" value="1"/>
</dbReference>
<dbReference type="InterPro" id="IPR011006">
    <property type="entry name" value="CheY-like_superfamily"/>
</dbReference>
<reference evidence="11 12" key="1">
    <citation type="submission" date="2019-01" db="EMBL/GenBank/DDBJ databases">
        <authorList>
            <person name="Chen W.-M."/>
        </authorList>
    </citation>
    <scope>NUCLEOTIDE SEQUENCE [LARGE SCALE GENOMIC DNA]</scope>
    <source>
        <strain evidence="11 12">YBJ-36</strain>
    </source>
</reference>
<dbReference type="FunFam" id="1.10.287.130:FF:000045">
    <property type="entry name" value="Two-component system sensor histidine kinase/response regulator"/>
    <property type="match status" value="1"/>
</dbReference>
<evidence type="ECO:0000256" key="5">
    <source>
        <dbReference type="ARBA" id="ARBA00023163"/>
    </source>
</evidence>
<dbReference type="PANTHER" id="PTHR43547">
    <property type="entry name" value="TWO-COMPONENT HISTIDINE KINASE"/>
    <property type="match status" value="1"/>
</dbReference>
<name>A0A437MI28_9SPHI</name>
<dbReference type="CDD" id="cd00082">
    <property type="entry name" value="HisKA"/>
    <property type="match status" value="1"/>
</dbReference>
<evidence type="ECO:0000256" key="4">
    <source>
        <dbReference type="ARBA" id="ARBA00023015"/>
    </source>
</evidence>
<dbReference type="SUPFAM" id="SSF55874">
    <property type="entry name" value="ATPase domain of HSP90 chaperone/DNA topoisomerase II/histidine kinase"/>
    <property type="match status" value="1"/>
</dbReference>
<keyword evidence="7" id="KW-1133">Transmembrane helix</keyword>
<keyword evidence="3 6" id="KW-0597">Phosphoprotein</keyword>
<evidence type="ECO:0000259" key="9">
    <source>
        <dbReference type="PROSITE" id="PS50109"/>
    </source>
</evidence>
<dbReference type="Proteomes" id="UP000282759">
    <property type="component" value="Unassembled WGS sequence"/>
</dbReference>
<evidence type="ECO:0000256" key="6">
    <source>
        <dbReference type="PROSITE-ProRule" id="PRU00169"/>
    </source>
</evidence>
<feature type="domain" description="HTH araC/xylS-type" evidence="8">
    <location>
        <begin position="838"/>
        <end position="936"/>
    </location>
</feature>
<dbReference type="InterPro" id="IPR018060">
    <property type="entry name" value="HTH_AraC"/>
</dbReference>
<dbReference type="GO" id="GO:0000155">
    <property type="term" value="F:phosphorelay sensor kinase activity"/>
    <property type="evidence" value="ECO:0007669"/>
    <property type="project" value="InterPro"/>
</dbReference>
<dbReference type="GO" id="GO:0043565">
    <property type="term" value="F:sequence-specific DNA binding"/>
    <property type="evidence" value="ECO:0007669"/>
    <property type="project" value="InterPro"/>
</dbReference>
<evidence type="ECO:0000313" key="11">
    <source>
        <dbReference type="EMBL" id="RVT97283.1"/>
    </source>
</evidence>
<dbReference type="OrthoDB" id="9797097at2"/>
<dbReference type="InterPro" id="IPR036890">
    <property type="entry name" value="HATPase_C_sf"/>
</dbReference>
<dbReference type="InterPro" id="IPR005467">
    <property type="entry name" value="His_kinase_dom"/>
</dbReference>
<dbReference type="InterPro" id="IPR003661">
    <property type="entry name" value="HisK_dim/P_dom"/>
</dbReference>
<feature type="transmembrane region" description="Helical" evidence="7">
    <location>
        <begin position="389"/>
        <end position="408"/>
    </location>
</feature>
<dbReference type="CDD" id="cd17574">
    <property type="entry name" value="REC_OmpR"/>
    <property type="match status" value="1"/>
</dbReference>
<organism evidence="11 12">
    <name type="scientific">Mucilaginibacter limnophilus</name>
    <dbReference type="NCBI Taxonomy" id="1932778"/>
    <lineage>
        <taxon>Bacteria</taxon>
        <taxon>Pseudomonadati</taxon>
        <taxon>Bacteroidota</taxon>
        <taxon>Sphingobacteriia</taxon>
        <taxon>Sphingobacteriales</taxon>
        <taxon>Sphingobacteriaceae</taxon>
        <taxon>Mucilaginibacter</taxon>
    </lineage>
</organism>
<dbReference type="SUPFAM" id="SSF46689">
    <property type="entry name" value="Homeodomain-like"/>
    <property type="match status" value="1"/>
</dbReference>
<comment type="catalytic activity">
    <reaction evidence="1">
        <text>ATP + protein L-histidine = ADP + protein N-phospho-L-histidine.</text>
        <dbReference type="EC" id="2.7.13.3"/>
    </reaction>
</comment>
<dbReference type="Pfam" id="PF12833">
    <property type="entry name" value="HTH_18"/>
    <property type="match status" value="1"/>
</dbReference>
<dbReference type="InterPro" id="IPR011990">
    <property type="entry name" value="TPR-like_helical_dom_sf"/>
</dbReference>
<protein>
    <recommendedName>
        <fullName evidence="2">histidine kinase</fullName>
        <ecNumber evidence="2">2.7.13.3</ecNumber>
    </recommendedName>
</protein>
<dbReference type="Pfam" id="PF02518">
    <property type="entry name" value="HATPase_c"/>
    <property type="match status" value="1"/>
</dbReference>
<dbReference type="SUPFAM" id="SSF48452">
    <property type="entry name" value="TPR-like"/>
    <property type="match status" value="2"/>
</dbReference>
<dbReference type="SMART" id="SM00448">
    <property type="entry name" value="REC"/>
    <property type="match status" value="1"/>
</dbReference>
<evidence type="ECO:0000256" key="1">
    <source>
        <dbReference type="ARBA" id="ARBA00000085"/>
    </source>
</evidence>
<accession>A0A437MI28</accession>
<gene>
    <name evidence="11" type="ORF">EOD41_19150</name>
</gene>
<dbReference type="SMART" id="SM00342">
    <property type="entry name" value="HTH_ARAC"/>
    <property type="match status" value="1"/>
</dbReference>
<dbReference type="PRINTS" id="PR00344">
    <property type="entry name" value="BCTRLSENSOR"/>
</dbReference>
<dbReference type="EC" id="2.7.13.3" evidence="2"/>
<dbReference type="Pfam" id="PF00072">
    <property type="entry name" value="Response_reg"/>
    <property type="match status" value="1"/>
</dbReference>
<feature type="domain" description="Histidine kinase" evidence="9">
    <location>
        <begin position="439"/>
        <end position="658"/>
    </location>
</feature>
<dbReference type="InterPro" id="IPR004358">
    <property type="entry name" value="Sig_transdc_His_kin-like_C"/>
</dbReference>